<dbReference type="Gene3D" id="3.40.50.1820">
    <property type="entry name" value="alpha/beta hydrolase"/>
    <property type="match status" value="1"/>
</dbReference>
<feature type="domain" description="AB hydrolase-1" evidence="2">
    <location>
        <begin position="56"/>
        <end position="283"/>
    </location>
</feature>
<dbReference type="Pfam" id="PF12697">
    <property type="entry name" value="Abhydrolase_6"/>
    <property type="match status" value="1"/>
</dbReference>
<proteinExistence type="predicted"/>
<comment type="caution">
    <text evidence="3">The sequence shown here is derived from an EMBL/GenBank/DDBJ whole genome shotgun (WGS) entry which is preliminary data.</text>
</comment>
<sequence>MTVLHVTVWDESGDESGDGSGRESGDGGVAGSGDEGVVGGGGEGASAVFAHNIFTWGSDEMYGFAAQRPLADRHRLLLVDRRGYGGSPDTERSDFDTDADDLVELLARQAGGAHLVGHGNGGLAAVLAAGRRPDLVRSLALIQPSVFSAAADHPVVADLYRRVRAGAGAPEPVTPEQFLRASTEGIGLAMPEPTAQRLRAVATSMRERPVWEARVPLEPVRAAPWPKLVICGTWEDAPEPYRTYVGEPLMVCAEAVADGVGARLLRVPGYYPHTQQPAAVNAALRELWGRSAGQSG</sequence>
<keyword evidence="3" id="KW-0378">Hydrolase</keyword>
<feature type="compositionally biased region" description="Gly residues" evidence="1">
    <location>
        <begin position="26"/>
        <end position="37"/>
    </location>
</feature>
<dbReference type="EMBL" id="JAGPYQ010000001">
    <property type="protein sequence ID" value="MBQ0851327.1"/>
    <property type="molecule type" value="Genomic_DNA"/>
</dbReference>
<dbReference type="AlphaFoldDB" id="A0A940XV96"/>
<dbReference type="GO" id="GO:0016787">
    <property type="term" value="F:hydrolase activity"/>
    <property type="evidence" value="ECO:0007669"/>
    <property type="project" value="UniProtKB-KW"/>
</dbReference>
<evidence type="ECO:0000256" key="1">
    <source>
        <dbReference type="SAM" id="MobiDB-lite"/>
    </source>
</evidence>
<dbReference type="InterPro" id="IPR029058">
    <property type="entry name" value="AB_hydrolase_fold"/>
</dbReference>
<reference evidence="3 4" key="1">
    <citation type="submission" date="2021-04" db="EMBL/GenBank/DDBJ databases">
        <authorList>
            <person name="Tang X."/>
            <person name="Zhou X."/>
            <person name="Chen X."/>
            <person name="Cernava T."/>
            <person name="Zhang C."/>
        </authorList>
    </citation>
    <scope>NUCLEOTIDE SEQUENCE [LARGE SCALE GENOMIC DNA]</scope>
    <source>
        <strain evidence="3 4">BH-SS-21</strain>
    </source>
</reference>
<evidence type="ECO:0000259" key="2">
    <source>
        <dbReference type="Pfam" id="PF12697"/>
    </source>
</evidence>
<dbReference type="PANTHER" id="PTHR43689:SF8">
    <property type="entry name" value="ALPHA_BETA-HYDROLASES SUPERFAMILY PROTEIN"/>
    <property type="match status" value="1"/>
</dbReference>
<dbReference type="InterPro" id="IPR000073">
    <property type="entry name" value="AB_hydrolase_1"/>
</dbReference>
<dbReference type="PANTHER" id="PTHR43689">
    <property type="entry name" value="HYDROLASE"/>
    <property type="match status" value="1"/>
</dbReference>
<evidence type="ECO:0000313" key="4">
    <source>
        <dbReference type="Proteomes" id="UP000677413"/>
    </source>
</evidence>
<dbReference type="Proteomes" id="UP000677413">
    <property type="component" value="Unassembled WGS sequence"/>
</dbReference>
<organism evidence="3 4">
    <name type="scientific">Streptomyces liliiviolaceus</name>
    <dbReference type="NCBI Taxonomy" id="2823109"/>
    <lineage>
        <taxon>Bacteria</taxon>
        <taxon>Bacillati</taxon>
        <taxon>Actinomycetota</taxon>
        <taxon>Actinomycetes</taxon>
        <taxon>Kitasatosporales</taxon>
        <taxon>Streptomycetaceae</taxon>
        <taxon>Streptomyces</taxon>
    </lineage>
</organism>
<feature type="region of interest" description="Disordered" evidence="1">
    <location>
        <begin position="9"/>
        <end position="37"/>
    </location>
</feature>
<gene>
    <name evidence="3" type="ORF">J8N05_24475</name>
</gene>
<dbReference type="RefSeq" id="WP_210886004.1">
    <property type="nucleotide sequence ID" value="NZ_JAGPYQ010000001.1"/>
</dbReference>
<evidence type="ECO:0000313" key="3">
    <source>
        <dbReference type="EMBL" id="MBQ0851327.1"/>
    </source>
</evidence>
<protein>
    <submittedName>
        <fullName evidence="3">Alpha/beta hydrolase</fullName>
    </submittedName>
</protein>
<dbReference type="SUPFAM" id="SSF53474">
    <property type="entry name" value="alpha/beta-Hydrolases"/>
    <property type="match status" value="1"/>
</dbReference>
<keyword evidence="4" id="KW-1185">Reference proteome</keyword>
<name>A0A940XV96_9ACTN</name>
<accession>A0A940XV96</accession>